<feature type="compositionally biased region" description="Basic and acidic residues" evidence="1">
    <location>
        <begin position="620"/>
        <end position="635"/>
    </location>
</feature>
<accession>A0A0G4GCC5</accession>
<feature type="compositionally biased region" description="Low complexity" evidence="1">
    <location>
        <begin position="663"/>
        <end position="675"/>
    </location>
</feature>
<dbReference type="EMBL" id="CDMZ01001081">
    <property type="protein sequence ID" value="CEM26915.1"/>
    <property type="molecule type" value="Genomic_DNA"/>
</dbReference>
<feature type="region of interest" description="Disordered" evidence="1">
    <location>
        <begin position="472"/>
        <end position="739"/>
    </location>
</feature>
<feature type="compositionally biased region" description="Basic and acidic residues" evidence="1">
    <location>
        <begin position="88"/>
        <end position="110"/>
    </location>
</feature>
<feature type="compositionally biased region" description="Basic and acidic residues" evidence="1">
    <location>
        <begin position="490"/>
        <end position="513"/>
    </location>
</feature>
<feature type="compositionally biased region" description="Polar residues" evidence="1">
    <location>
        <begin position="691"/>
        <end position="703"/>
    </location>
</feature>
<gene>
    <name evidence="2" type="ORF">Cvel_4516</name>
</gene>
<proteinExistence type="predicted"/>
<feature type="region of interest" description="Disordered" evidence="1">
    <location>
        <begin position="896"/>
        <end position="1255"/>
    </location>
</feature>
<dbReference type="VEuPathDB" id="CryptoDB:Cvel_4516"/>
<feature type="compositionally biased region" description="Polar residues" evidence="1">
    <location>
        <begin position="62"/>
        <end position="79"/>
    </location>
</feature>
<reference evidence="2" key="1">
    <citation type="submission" date="2014-11" db="EMBL/GenBank/DDBJ databases">
        <authorList>
            <person name="Otto D Thomas"/>
            <person name="Naeem Raeece"/>
        </authorList>
    </citation>
    <scope>NUCLEOTIDE SEQUENCE</scope>
</reference>
<feature type="compositionally biased region" description="Low complexity" evidence="1">
    <location>
        <begin position="1312"/>
        <end position="1323"/>
    </location>
</feature>
<feature type="region of interest" description="Disordered" evidence="1">
    <location>
        <begin position="1269"/>
        <end position="1384"/>
    </location>
</feature>
<feature type="compositionally biased region" description="Basic residues" evidence="1">
    <location>
        <begin position="1159"/>
        <end position="1170"/>
    </location>
</feature>
<feature type="compositionally biased region" description="Acidic residues" evidence="1">
    <location>
        <begin position="402"/>
        <end position="413"/>
    </location>
</feature>
<feature type="compositionally biased region" description="Basic and acidic residues" evidence="1">
    <location>
        <begin position="1420"/>
        <end position="1429"/>
    </location>
</feature>
<feature type="compositionally biased region" description="Basic and acidic residues" evidence="1">
    <location>
        <begin position="119"/>
        <end position="135"/>
    </location>
</feature>
<feature type="compositionally biased region" description="Basic residues" evidence="1">
    <location>
        <begin position="576"/>
        <end position="585"/>
    </location>
</feature>
<feature type="region of interest" description="Disordered" evidence="1">
    <location>
        <begin position="1503"/>
        <end position="1654"/>
    </location>
</feature>
<feature type="compositionally biased region" description="Low complexity" evidence="1">
    <location>
        <begin position="586"/>
        <end position="596"/>
    </location>
</feature>
<feature type="region of interest" description="Disordered" evidence="1">
    <location>
        <begin position="844"/>
        <end position="873"/>
    </location>
</feature>
<feature type="compositionally biased region" description="Low complexity" evidence="1">
    <location>
        <begin position="1171"/>
        <end position="1187"/>
    </location>
</feature>
<feature type="compositionally biased region" description="Basic and acidic residues" evidence="1">
    <location>
        <begin position="1510"/>
        <end position="1523"/>
    </location>
</feature>
<feature type="compositionally biased region" description="Basic and acidic residues" evidence="1">
    <location>
        <begin position="1546"/>
        <end position="1559"/>
    </location>
</feature>
<evidence type="ECO:0000256" key="1">
    <source>
        <dbReference type="SAM" id="MobiDB-lite"/>
    </source>
</evidence>
<feature type="compositionally biased region" description="Basic and acidic residues" evidence="1">
    <location>
        <begin position="709"/>
        <end position="724"/>
    </location>
</feature>
<feature type="compositionally biased region" description="Basic and acidic residues" evidence="1">
    <location>
        <begin position="1641"/>
        <end position="1654"/>
    </location>
</feature>
<feature type="compositionally biased region" description="Basic and acidic residues" evidence="1">
    <location>
        <begin position="1190"/>
        <end position="1210"/>
    </location>
</feature>
<feature type="region of interest" description="Disordered" evidence="1">
    <location>
        <begin position="1420"/>
        <end position="1446"/>
    </location>
</feature>
<organism evidence="2">
    <name type="scientific">Chromera velia CCMP2878</name>
    <dbReference type="NCBI Taxonomy" id="1169474"/>
    <lineage>
        <taxon>Eukaryota</taxon>
        <taxon>Sar</taxon>
        <taxon>Alveolata</taxon>
        <taxon>Colpodellida</taxon>
        <taxon>Chromeraceae</taxon>
        <taxon>Chromera</taxon>
    </lineage>
</organism>
<feature type="compositionally biased region" description="Pro residues" evidence="1">
    <location>
        <begin position="217"/>
        <end position="262"/>
    </location>
</feature>
<feature type="compositionally biased region" description="Basic and acidic residues" evidence="1">
    <location>
        <begin position="1352"/>
        <end position="1367"/>
    </location>
</feature>
<feature type="compositionally biased region" description="Basic and acidic residues" evidence="1">
    <location>
        <begin position="1035"/>
        <end position="1045"/>
    </location>
</feature>
<sequence>MKDPCTPTTRPTAVGQTAGTVSSRAHEHQESQDRPLTKESACPVEAEGGASAEGPPPLPAGPTQSRRGMCPSTSHQSPCESVCGSTRRAGEEEGEARRGDGKESRQESLKDASFGNSHFFEEEKGEAAPEADKKQTAQNRQASRGKQRGTLTVHPSPLSPSDSEKDEHEQKTEKKDKDKAQKARSSVALPHSTNSLADHSHTQAHCHQRQKEKPEPTAAPAPAHPWPLPLPPPSSHIVPPPPGQWFPHPPSSHCQPPRPHGPPHSLTPSHVFPQRPQMWAHPAHHFPRPMSTFTPGAPPQPSQGAWPGGNQHVPPPPMQSFGAPVCVAAWRQCQAVPKTVSDLRSVMGGMGTQRVPPRQVEGRGLDLSSASGCVPVSSSSLLEAGREGRIEHVDWAGGPEGEVVDVDREEEQQEEKHTEEKEEEETVKGQVAGTGEEDVGPNPSSSSSTSQQQTFVEMAEDRARRVLRLLELRKVSDSSSSVPPTTNEAKATEGERGNRKEKIEEEPKGEEQAQHACIDATLPSPPSANQKTGRQEKKKKKPSAPPSAPTPEDTDPQSLHPPSSTPTPTSASAPKSKSKKAKKPGSRPVSAVSSSSLAQREVEAIHPEVSSSVNSSSHFPLEDTEREQQEGERGTMEVSTTKAHKESAPKLQKKKKKASSGGTPPTSAMKTSSPPSATPPETPQADDLSPQMPSSAFVTPTRTKTAGGKGEERKKKTEKRKEKAEEEGEQSSNESTDSLRALLRSCRALREATDKRRERDAEEYAYARAQAEMGGFGGGARARAVGWHDVERSQEWEAQSVLFSPLSFPASCPRPSVHAHALLTPPPAQRGAGRLLNSSATFHHTSAHHSVSSRGPGKAIPRVPSFSPSEEHRDEFFVPPVSSSLCFSAECHDRQRQTERNAIPPQHPHACTTPPSPPLESSRQQKDKQRKRHAQQPDSGEVGDRETAAAADPEGSSGRAHGGGTSVTPAVSSEPKKNPKTKGSGQKKAKAQAAKPEGPRTPGPSNSSAEAVPPSPQEPRKRRANTPQQSTPGRKTNERGDDVRNIKQKGKKNLPLASRPSTPASRPSSGPSASSVTTSLGSTVLLRRSVSRGGCRDSIGEGFGRVSSGKEKGKVGTSAQKGDKGKKLTSPASAPAAGKPRQSKSSAEENPDRAPIVKTGKRKLMPKKRPSSAAAAISLGSASSSAAVVRGKEKEKVERLFQHGQREKKNLKGGTSPAVPPSAPPKPKVKAKPKSASEAARRGARQNAKGREGEGTFCDSAVQCEEDPWAIPPQSFRDSVTLTETAIQADSAPEAEEEPKGNSGLGLRGEASARPSSSSSSAAVVPIDDERLRVELSGGGQGETAFLQSNVSERETEKERAGERNLEEPVPFLPLPLTGVDSGSEIDDESLRAALLSLPPSSSVEAGEVARLSSLLEARERAARRREQQGEEGEEEVGDQHPAGRLVDSCEGLLDDVELRLLMARLRSRCREFGPGGVGGEMEIPLHEVGGREGDRLSLQIFVSPSNTPKDGDGGCSENREGEGEGGTPSSSSNVPSRFVLPQSRCVEKAKETLEEQRKGAAGMHHRGMGVSSGRSRQVAAGGRGKEEEKEREKGRVRPCQTGSSSSSSSFSTAEAEGDVRVEGGSSLPTRVPSLSLLSLNEERRKKTLKQEIN</sequence>
<evidence type="ECO:0000313" key="2">
    <source>
        <dbReference type="EMBL" id="CEM26915.1"/>
    </source>
</evidence>
<feature type="compositionally biased region" description="Basic and acidic residues" evidence="1">
    <location>
        <begin position="24"/>
        <end position="37"/>
    </location>
</feature>
<feature type="compositionally biased region" description="Low complexity" evidence="1">
    <location>
        <begin position="444"/>
        <end position="454"/>
    </location>
</feature>
<feature type="compositionally biased region" description="Polar residues" evidence="1">
    <location>
        <begin position="1"/>
        <end position="23"/>
    </location>
</feature>
<feature type="region of interest" description="Disordered" evidence="1">
    <location>
        <begin position="392"/>
        <end position="460"/>
    </location>
</feature>
<feature type="compositionally biased region" description="Low complexity" evidence="1">
    <location>
        <begin position="844"/>
        <end position="853"/>
    </location>
</feature>
<feature type="compositionally biased region" description="Basic and acidic residues" evidence="1">
    <location>
        <begin position="1584"/>
        <end position="1596"/>
    </location>
</feature>
<feature type="compositionally biased region" description="Low complexity" evidence="1">
    <location>
        <begin position="1054"/>
        <end position="1093"/>
    </location>
</feature>
<feature type="compositionally biased region" description="Polar residues" evidence="1">
    <location>
        <begin position="1025"/>
        <end position="1034"/>
    </location>
</feature>
<name>A0A0G4GCC5_9ALVE</name>
<feature type="region of interest" description="Disordered" evidence="1">
    <location>
        <begin position="1"/>
        <end position="266"/>
    </location>
</feature>
<feature type="compositionally biased region" description="Basic and acidic residues" evidence="1">
    <location>
        <begin position="162"/>
        <end position="181"/>
    </location>
</feature>
<protein>
    <submittedName>
        <fullName evidence="2">Uncharacterized protein</fullName>
    </submittedName>
</protein>
<feature type="compositionally biased region" description="Low complexity" evidence="1">
    <location>
        <begin position="566"/>
        <end position="575"/>
    </location>
</feature>
<feature type="compositionally biased region" description="Polar residues" evidence="1">
    <location>
        <begin position="1276"/>
        <end position="1288"/>
    </location>
</feature>